<sequence>MSHDRLGGLLDAYPVMSLIKSLVDPFIVVMVLYAQGGYLHLQRSGPLLLVAILGFMAGVMLLDNTYLLLAESRDRSLGVMRFATSWGLLALFTEAVCKLAGWRFPEHFILSWLLITPMVILLTHFCFRCFFLRSPSYRGAMRRVLIVGANELGQTLAARLRSEVQLRLAFVGYVDDRKVERLSPTVADEVLGELAGLLQIIAQHRIDRIYVALPMTRQTRIVEMLDMLKDSTVSVYFVPDMAMCDLIQARLDHVAGIPVLGVRESPFLGLFGPIKRAEDLLLSLGILTLIWPLMLAVAMAVKLTSPGPILFVQRRYGVDGKSIDVYKFRSMTVMEDGDRIAQAVKGDRRLTRIGAFLRKTSLDELPQFFNVLKGQMSIVGPRPHANAHNELYRRLIKGYMFRHKVKPGITGWAQINGCRGETATVEQMRRRIDMDLEYIRNWSVWLDLKIVLRTARLVLKDPNAY</sequence>
<feature type="domain" description="Bacterial sugar transferase" evidence="8">
    <location>
        <begin position="275"/>
        <end position="460"/>
    </location>
</feature>
<dbReference type="Proteomes" id="UP000295611">
    <property type="component" value="Unassembled WGS sequence"/>
</dbReference>
<keyword evidence="6 7" id="KW-0472">Membrane</keyword>
<protein>
    <submittedName>
        <fullName evidence="9">Putative colanic acid biosynthesis UDP-glucose lipid carrier transferase</fullName>
    </submittedName>
</protein>
<dbReference type="PANTHER" id="PTHR30576">
    <property type="entry name" value="COLANIC BIOSYNTHESIS UDP-GLUCOSE LIPID CARRIER TRANSFERASE"/>
    <property type="match status" value="1"/>
</dbReference>
<dbReference type="GO" id="GO:0089702">
    <property type="term" value="F:undecaprenyl-phosphate glucose phosphotransferase activity"/>
    <property type="evidence" value="ECO:0007669"/>
    <property type="project" value="TreeGrafter"/>
</dbReference>
<evidence type="ECO:0000256" key="2">
    <source>
        <dbReference type="ARBA" id="ARBA00006464"/>
    </source>
</evidence>
<feature type="transmembrane region" description="Helical" evidence="7">
    <location>
        <begin position="82"/>
        <end position="102"/>
    </location>
</feature>
<name>A0A4R7B4P8_9NEIS</name>
<keyword evidence="3 9" id="KW-0808">Transferase</keyword>
<evidence type="ECO:0000259" key="8">
    <source>
        <dbReference type="Pfam" id="PF02397"/>
    </source>
</evidence>
<dbReference type="AlphaFoldDB" id="A0A4R7B4P8"/>
<keyword evidence="4 7" id="KW-0812">Transmembrane</keyword>
<evidence type="ECO:0000256" key="7">
    <source>
        <dbReference type="SAM" id="Phobius"/>
    </source>
</evidence>
<evidence type="ECO:0000313" key="9">
    <source>
        <dbReference type="EMBL" id="TDR77823.1"/>
    </source>
</evidence>
<dbReference type="SUPFAM" id="SSF51735">
    <property type="entry name" value="NAD(P)-binding Rossmann-fold domains"/>
    <property type="match status" value="1"/>
</dbReference>
<dbReference type="InterPro" id="IPR003362">
    <property type="entry name" value="Bact_transf"/>
</dbReference>
<feature type="transmembrane region" description="Helical" evidence="7">
    <location>
        <begin position="12"/>
        <end position="35"/>
    </location>
</feature>
<evidence type="ECO:0000256" key="4">
    <source>
        <dbReference type="ARBA" id="ARBA00022692"/>
    </source>
</evidence>
<dbReference type="RefSeq" id="WP_243729381.1">
    <property type="nucleotide sequence ID" value="NZ_SNZP01000009.1"/>
</dbReference>
<dbReference type="InterPro" id="IPR036291">
    <property type="entry name" value="NAD(P)-bd_dom_sf"/>
</dbReference>
<dbReference type="Pfam" id="PF02397">
    <property type="entry name" value="Bac_transf"/>
    <property type="match status" value="1"/>
</dbReference>
<dbReference type="InterPro" id="IPR017473">
    <property type="entry name" value="Undecaprenyl-P_gluc_Ptfrase"/>
</dbReference>
<dbReference type="GO" id="GO:0016020">
    <property type="term" value="C:membrane"/>
    <property type="evidence" value="ECO:0007669"/>
    <property type="project" value="UniProtKB-SubCell"/>
</dbReference>
<evidence type="ECO:0000256" key="6">
    <source>
        <dbReference type="ARBA" id="ARBA00023136"/>
    </source>
</evidence>
<evidence type="ECO:0000256" key="1">
    <source>
        <dbReference type="ARBA" id="ARBA00004141"/>
    </source>
</evidence>
<dbReference type="EMBL" id="SNZP01000009">
    <property type="protein sequence ID" value="TDR77823.1"/>
    <property type="molecule type" value="Genomic_DNA"/>
</dbReference>
<evidence type="ECO:0000256" key="3">
    <source>
        <dbReference type="ARBA" id="ARBA00022679"/>
    </source>
</evidence>
<comment type="caution">
    <text evidence="9">The sequence shown here is derived from an EMBL/GenBank/DDBJ whole genome shotgun (WGS) entry which is preliminary data.</text>
</comment>
<evidence type="ECO:0000313" key="10">
    <source>
        <dbReference type="Proteomes" id="UP000295611"/>
    </source>
</evidence>
<dbReference type="Gene3D" id="3.40.50.720">
    <property type="entry name" value="NAD(P)-binding Rossmann-like Domain"/>
    <property type="match status" value="1"/>
</dbReference>
<dbReference type="InterPro" id="IPR017475">
    <property type="entry name" value="EPS_sugar_tfrase"/>
</dbReference>
<feature type="transmembrane region" description="Helical" evidence="7">
    <location>
        <begin position="280"/>
        <end position="301"/>
    </location>
</feature>
<feature type="transmembrane region" description="Helical" evidence="7">
    <location>
        <begin position="108"/>
        <end position="131"/>
    </location>
</feature>
<comment type="similarity">
    <text evidence="2">Belongs to the bacterial sugar transferase family.</text>
</comment>
<dbReference type="Pfam" id="PF13727">
    <property type="entry name" value="CoA_binding_3"/>
    <property type="match status" value="1"/>
</dbReference>
<dbReference type="GO" id="GO:0009242">
    <property type="term" value="P:colanic acid biosynthetic process"/>
    <property type="evidence" value="ECO:0007669"/>
    <property type="project" value="TreeGrafter"/>
</dbReference>
<keyword evidence="5 7" id="KW-1133">Transmembrane helix</keyword>
<accession>A0A4R7B4P8</accession>
<dbReference type="NCBIfam" id="TIGR03025">
    <property type="entry name" value="EPS_sugtrans"/>
    <property type="match status" value="1"/>
</dbReference>
<dbReference type="PANTHER" id="PTHR30576:SF21">
    <property type="entry name" value="UDP-GLUCOSE:UNDECAPRENYL-PHOSPHATE GLUCOSE-1-PHOSPHATE TRANSFERASE"/>
    <property type="match status" value="1"/>
</dbReference>
<evidence type="ECO:0000256" key="5">
    <source>
        <dbReference type="ARBA" id="ARBA00022989"/>
    </source>
</evidence>
<gene>
    <name evidence="9" type="ORF">DFP86_10963</name>
</gene>
<feature type="transmembrane region" description="Helical" evidence="7">
    <location>
        <begin position="47"/>
        <end position="70"/>
    </location>
</feature>
<keyword evidence="10" id="KW-1185">Reference proteome</keyword>
<reference evidence="9 10" key="1">
    <citation type="submission" date="2019-03" db="EMBL/GenBank/DDBJ databases">
        <title>Genomic Encyclopedia of Type Strains, Phase III (KMG-III): the genomes of soil and plant-associated and newly described type strains.</title>
        <authorList>
            <person name="Whitman W."/>
        </authorList>
    </citation>
    <scope>NUCLEOTIDE SEQUENCE [LARGE SCALE GENOMIC DNA]</scope>
    <source>
        <strain evidence="9 10">CECT 8976</strain>
    </source>
</reference>
<organism evidence="9 10">
    <name type="scientific">Paludibacterium purpuratum</name>
    <dbReference type="NCBI Taxonomy" id="1144873"/>
    <lineage>
        <taxon>Bacteria</taxon>
        <taxon>Pseudomonadati</taxon>
        <taxon>Pseudomonadota</taxon>
        <taxon>Betaproteobacteria</taxon>
        <taxon>Neisseriales</taxon>
        <taxon>Chromobacteriaceae</taxon>
        <taxon>Paludibacterium</taxon>
    </lineage>
</organism>
<dbReference type="NCBIfam" id="TIGR03023">
    <property type="entry name" value="WcaJ_sugtrans"/>
    <property type="match status" value="1"/>
</dbReference>
<proteinExistence type="inferred from homology"/>
<comment type="subcellular location">
    <subcellularLocation>
        <location evidence="1">Membrane</location>
        <topology evidence="1">Multi-pass membrane protein</topology>
    </subcellularLocation>
</comment>